<sequence length="167" mass="19134">METTRLMFRPYTNDDFPFFSSLWADKDVVQFIGKGTTRTNGEAQKSFQDWLLPGYKDGRGLYVVTLKETGQPIGHAGIVAQTIDGKKEYELGYWLAKDHWGHGYATEAAAFFHQYAINTLGFHRLICLIQERNKRSINVAEKLGMKFEKITNFNAIPVHVYAWGFNC</sequence>
<comment type="caution">
    <text evidence="2">The sequence shown here is derived from an EMBL/GenBank/DDBJ whole genome shotgun (WGS) entry which is preliminary data.</text>
</comment>
<dbReference type="Pfam" id="PF13302">
    <property type="entry name" value="Acetyltransf_3"/>
    <property type="match status" value="1"/>
</dbReference>
<dbReference type="Proteomes" id="UP001258181">
    <property type="component" value="Unassembled WGS sequence"/>
</dbReference>
<dbReference type="SUPFAM" id="SSF55729">
    <property type="entry name" value="Acyl-CoA N-acyltransferases (Nat)"/>
    <property type="match status" value="1"/>
</dbReference>
<dbReference type="EC" id="2.3.1.267" evidence="2"/>
<dbReference type="InterPro" id="IPR051531">
    <property type="entry name" value="N-acetyltransferase"/>
</dbReference>
<dbReference type="InterPro" id="IPR016181">
    <property type="entry name" value="Acyl_CoA_acyltransferase"/>
</dbReference>
<dbReference type="PANTHER" id="PTHR43792">
    <property type="entry name" value="GNAT FAMILY, PUTATIVE (AFU_ORTHOLOGUE AFUA_3G00765)-RELATED-RELATED"/>
    <property type="match status" value="1"/>
</dbReference>
<dbReference type="Gene3D" id="3.40.630.30">
    <property type="match status" value="1"/>
</dbReference>
<dbReference type="PROSITE" id="PS51186">
    <property type="entry name" value="GNAT"/>
    <property type="match status" value="1"/>
</dbReference>
<organism evidence="2 3">
    <name type="scientific">Fictibacillus barbaricus</name>
    <dbReference type="NCBI Taxonomy" id="182136"/>
    <lineage>
        <taxon>Bacteria</taxon>
        <taxon>Bacillati</taxon>
        <taxon>Bacillota</taxon>
        <taxon>Bacilli</taxon>
        <taxon>Bacillales</taxon>
        <taxon>Fictibacillaceae</taxon>
        <taxon>Fictibacillus</taxon>
    </lineage>
</organism>
<keyword evidence="3" id="KW-1185">Reference proteome</keyword>
<dbReference type="EMBL" id="JAVDWA010000003">
    <property type="protein sequence ID" value="MDR7073067.1"/>
    <property type="molecule type" value="Genomic_DNA"/>
</dbReference>
<keyword evidence="2" id="KW-0808">Transferase</keyword>
<dbReference type="InterPro" id="IPR000182">
    <property type="entry name" value="GNAT_dom"/>
</dbReference>
<gene>
    <name evidence="2" type="ORF">J2X07_002053</name>
</gene>
<protein>
    <submittedName>
        <fullName evidence="2">Ribosomal-protein-alanine N-acetyltransferase</fullName>
        <ecNumber evidence="2">2.3.1.267</ecNumber>
    </submittedName>
</protein>
<evidence type="ECO:0000313" key="3">
    <source>
        <dbReference type="Proteomes" id="UP001258181"/>
    </source>
</evidence>
<feature type="domain" description="N-acetyltransferase" evidence="1">
    <location>
        <begin position="6"/>
        <end position="167"/>
    </location>
</feature>
<proteinExistence type="predicted"/>
<keyword evidence="2" id="KW-0012">Acyltransferase</keyword>
<evidence type="ECO:0000259" key="1">
    <source>
        <dbReference type="PROSITE" id="PS51186"/>
    </source>
</evidence>
<dbReference type="PANTHER" id="PTHR43792:SF1">
    <property type="entry name" value="N-ACETYLTRANSFERASE DOMAIN-CONTAINING PROTEIN"/>
    <property type="match status" value="1"/>
</dbReference>
<reference evidence="2 3" key="1">
    <citation type="submission" date="2023-07" db="EMBL/GenBank/DDBJ databases">
        <title>Sorghum-associated microbial communities from plants grown in Nebraska, USA.</title>
        <authorList>
            <person name="Schachtman D."/>
        </authorList>
    </citation>
    <scope>NUCLEOTIDE SEQUENCE [LARGE SCALE GENOMIC DNA]</scope>
    <source>
        <strain evidence="2 3">BE211</strain>
    </source>
</reference>
<accession>A0ABU1U0R9</accession>
<name>A0ABU1U0R9_9BACL</name>
<dbReference type="GO" id="GO:0008999">
    <property type="term" value="F:protein-N-terminal-alanine acetyltransferase activity"/>
    <property type="evidence" value="ECO:0007669"/>
    <property type="project" value="UniProtKB-EC"/>
</dbReference>
<dbReference type="RefSeq" id="WP_310258539.1">
    <property type="nucleotide sequence ID" value="NZ_JAVDWA010000003.1"/>
</dbReference>
<evidence type="ECO:0000313" key="2">
    <source>
        <dbReference type="EMBL" id="MDR7073067.1"/>
    </source>
</evidence>